<protein>
    <submittedName>
        <fullName evidence="1">2596_t:CDS:1</fullName>
    </submittedName>
</protein>
<evidence type="ECO:0000313" key="1">
    <source>
        <dbReference type="EMBL" id="CAG8678235.1"/>
    </source>
</evidence>
<reference evidence="1" key="1">
    <citation type="submission" date="2021-06" db="EMBL/GenBank/DDBJ databases">
        <authorList>
            <person name="Kallberg Y."/>
            <person name="Tangrot J."/>
            <person name="Rosling A."/>
        </authorList>
    </citation>
    <scope>NUCLEOTIDE SEQUENCE</scope>
    <source>
        <strain evidence="1">MT106</strain>
    </source>
</reference>
<dbReference type="Proteomes" id="UP000789831">
    <property type="component" value="Unassembled WGS sequence"/>
</dbReference>
<gene>
    <name evidence="1" type="ORF">AGERDE_LOCUS12554</name>
</gene>
<sequence length="66" mass="7630">MAKIHSWYLSNITKELQYYNKKLSLKDLFQSALEQTVFSTLENSQDSTEEDINFVSHNLSIVTNSS</sequence>
<organism evidence="1 2">
    <name type="scientific">Ambispora gerdemannii</name>
    <dbReference type="NCBI Taxonomy" id="144530"/>
    <lineage>
        <taxon>Eukaryota</taxon>
        <taxon>Fungi</taxon>
        <taxon>Fungi incertae sedis</taxon>
        <taxon>Mucoromycota</taxon>
        <taxon>Glomeromycotina</taxon>
        <taxon>Glomeromycetes</taxon>
        <taxon>Archaeosporales</taxon>
        <taxon>Ambisporaceae</taxon>
        <taxon>Ambispora</taxon>
    </lineage>
</organism>
<dbReference type="AlphaFoldDB" id="A0A9N9HJ85"/>
<comment type="caution">
    <text evidence="1">The sequence shown here is derived from an EMBL/GenBank/DDBJ whole genome shotgun (WGS) entry which is preliminary data.</text>
</comment>
<dbReference type="OrthoDB" id="2420738at2759"/>
<feature type="non-terminal residue" evidence="1">
    <location>
        <position position="66"/>
    </location>
</feature>
<name>A0A9N9HJ85_9GLOM</name>
<accession>A0A9N9HJ85</accession>
<evidence type="ECO:0000313" key="2">
    <source>
        <dbReference type="Proteomes" id="UP000789831"/>
    </source>
</evidence>
<keyword evidence="2" id="KW-1185">Reference proteome</keyword>
<dbReference type="EMBL" id="CAJVPL010009465">
    <property type="protein sequence ID" value="CAG8678235.1"/>
    <property type="molecule type" value="Genomic_DNA"/>
</dbReference>
<proteinExistence type="predicted"/>